<evidence type="ECO:0000313" key="4">
    <source>
        <dbReference type="EMBL" id="QNG47744.1"/>
    </source>
</evidence>
<gene>
    <name evidence="4" type="ORF">H3V42_09280</name>
</gene>
<dbReference type="GO" id="GO:0005829">
    <property type="term" value="C:cytosol"/>
    <property type="evidence" value="ECO:0007669"/>
    <property type="project" value="TreeGrafter"/>
</dbReference>
<dbReference type="SMART" id="SM00411">
    <property type="entry name" value="BHL"/>
    <property type="match status" value="1"/>
</dbReference>
<dbReference type="Gene3D" id="4.10.520.10">
    <property type="entry name" value="IHF-like DNA-binding proteins"/>
    <property type="match status" value="1"/>
</dbReference>
<evidence type="ECO:0000313" key="5">
    <source>
        <dbReference type="Proteomes" id="UP000515377"/>
    </source>
</evidence>
<evidence type="ECO:0000256" key="2">
    <source>
        <dbReference type="ARBA" id="ARBA00023125"/>
    </source>
</evidence>
<keyword evidence="2" id="KW-0238">DNA-binding</keyword>
<dbReference type="PROSITE" id="PS00045">
    <property type="entry name" value="HISTONE_LIKE"/>
    <property type="match status" value="1"/>
</dbReference>
<name>A0A9X7UEB9_SPHYA</name>
<reference evidence="4 5" key="1">
    <citation type="submission" date="2020-07" db="EMBL/GenBank/DDBJ databases">
        <title>Whole genome sequence of Sphingobium yanoikuyae A3.</title>
        <authorList>
            <person name="Han S.-S."/>
        </authorList>
    </citation>
    <scope>NUCLEOTIDE SEQUENCE [LARGE SCALE GENOMIC DNA]</scope>
    <source>
        <strain evidence="4 5">A3</strain>
    </source>
</reference>
<dbReference type="PANTHER" id="PTHR33175:SF5">
    <property type="entry name" value="INTEGRATION HOST FACTOR SUBUNIT BETA"/>
    <property type="match status" value="1"/>
</dbReference>
<comment type="similarity">
    <text evidence="1 3">Belongs to the bacterial histone-like protein family.</text>
</comment>
<sequence length="99" mass="11286">MVRSDLVATLLRKKPALDLMEIERIVYVFFEEMANKLEAGGRVELRGFGIFTTRRRQERTGHNPQTGDKVLVPAKRVVHFKPGKEIAIRIRSKSPANQA</sequence>
<proteinExistence type="inferred from homology"/>
<dbReference type="PRINTS" id="PR01727">
    <property type="entry name" value="DNABINDINGHU"/>
</dbReference>
<dbReference type="Pfam" id="PF00216">
    <property type="entry name" value="Bac_DNA_binding"/>
    <property type="match status" value="1"/>
</dbReference>
<dbReference type="InterPro" id="IPR020816">
    <property type="entry name" value="Histone-like_DNA-bd_CS"/>
</dbReference>
<accession>A0A9X7UEB9</accession>
<dbReference type="GO" id="GO:0030527">
    <property type="term" value="F:structural constituent of chromatin"/>
    <property type="evidence" value="ECO:0007669"/>
    <property type="project" value="InterPro"/>
</dbReference>
<dbReference type="GO" id="GO:0003677">
    <property type="term" value="F:DNA binding"/>
    <property type="evidence" value="ECO:0007669"/>
    <property type="project" value="UniProtKB-KW"/>
</dbReference>
<evidence type="ECO:0000256" key="3">
    <source>
        <dbReference type="RuleBase" id="RU003939"/>
    </source>
</evidence>
<evidence type="ECO:0000256" key="1">
    <source>
        <dbReference type="ARBA" id="ARBA00010529"/>
    </source>
</evidence>
<dbReference type="CDD" id="cd13836">
    <property type="entry name" value="IHF_B"/>
    <property type="match status" value="1"/>
</dbReference>
<dbReference type="Proteomes" id="UP000515377">
    <property type="component" value="Chromosome"/>
</dbReference>
<dbReference type="AlphaFoldDB" id="A0A9X7UEB9"/>
<organism evidence="4 5">
    <name type="scientific">Sphingobium yanoikuyae</name>
    <name type="common">Sphingomonas yanoikuyae</name>
    <dbReference type="NCBI Taxonomy" id="13690"/>
    <lineage>
        <taxon>Bacteria</taxon>
        <taxon>Pseudomonadati</taxon>
        <taxon>Pseudomonadota</taxon>
        <taxon>Alphaproteobacteria</taxon>
        <taxon>Sphingomonadales</taxon>
        <taxon>Sphingomonadaceae</taxon>
        <taxon>Sphingobium</taxon>
    </lineage>
</organism>
<dbReference type="SUPFAM" id="SSF47729">
    <property type="entry name" value="IHF-like DNA-binding proteins"/>
    <property type="match status" value="1"/>
</dbReference>
<dbReference type="InterPro" id="IPR000119">
    <property type="entry name" value="Hist_DNA-bd"/>
</dbReference>
<protein>
    <submittedName>
        <fullName evidence="4">Integration host factor subunit beta</fullName>
    </submittedName>
</protein>
<dbReference type="EMBL" id="CP060122">
    <property type="protein sequence ID" value="QNG47744.1"/>
    <property type="molecule type" value="Genomic_DNA"/>
</dbReference>
<dbReference type="InterPro" id="IPR010992">
    <property type="entry name" value="IHF-like_DNA-bd_dom_sf"/>
</dbReference>
<dbReference type="PANTHER" id="PTHR33175">
    <property type="entry name" value="DNA-BINDING PROTEIN HU"/>
    <property type="match status" value="1"/>
</dbReference>